<dbReference type="STRING" id="104663.SAMN04488121_11298"/>
<dbReference type="Proteomes" id="UP000199045">
    <property type="component" value="Unassembled WGS sequence"/>
</dbReference>
<evidence type="ECO:0000313" key="2">
    <source>
        <dbReference type="Proteomes" id="UP000199045"/>
    </source>
</evidence>
<accession>A0A1G8CDL5</accession>
<organism evidence="1 2">
    <name type="scientific">Chitinophaga filiformis</name>
    <name type="common">Myxococcus filiformis</name>
    <name type="synonym">Flexibacter filiformis</name>
    <dbReference type="NCBI Taxonomy" id="104663"/>
    <lineage>
        <taxon>Bacteria</taxon>
        <taxon>Pseudomonadati</taxon>
        <taxon>Bacteroidota</taxon>
        <taxon>Chitinophagia</taxon>
        <taxon>Chitinophagales</taxon>
        <taxon>Chitinophagaceae</taxon>
        <taxon>Chitinophaga</taxon>
    </lineage>
</organism>
<dbReference type="EMBL" id="FNBN01000012">
    <property type="protein sequence ID" value="SDH43273.1"/>
    <property type="molecule type" value="Genomic_DNA"/>
</dbReference>
<evidence type="ECO:0000313" key="1">
    <source>
        <dbReference type="EMBL" id="SDH43273.1"/>
    </source>
</evidence>
<gene>
    <name evidence="1" type="ORF">SAMN04488121_11298</name>
</gene>
<dbReference type="OrthoDB" id="680858at2"/>
<proteinExistence type="predicted"/>
<dbReference type="AlphaFoldDB" id="A0A1G8CDL5"/>
<dbReference type="InterPro" id="IPR022385">
    <property type="entry name" value="Rhs_assc_core"/>
</dbReference>
<sequence length="141" mass="15883">MKGEGNQQDYGIRVYDPRLGKFLSVDPITAKYPELTPYQFASNRVIDGIDLDGLEHLRYDELKEAIKSHPLRLENGSKISNPFLRGLYNTAKVLAPLRPLDDKDPQTAGEVVENLKELPTNLSKIPSSLKKLYTEGTLDQK</sequence>
<protein>
    <submittedName>
        <fullName evidence="1">RHS repeat-associated core domain-containing protein</fullName>
    </submittedName>
</protein>
<name>A0A1G8CDL5_CHIFI</name>
<reference evidence="1 2" key="1">
    <citation type="submission" date="2016-10" db="EMBL/GenBank/DDBJ databases">
        <authorList>
            <person name="de Groot N.N."/>
        </authorList>
    </citation>
    <scope>NUCLEOTIDE SEQUENCE [LARGE SCALE GENOMIC DNA]</scope>
    <source>
        <strain evidence="1 2">DSM 527</strain>
    </source>
</reference>
<dbReference type="NCBIfam" id="TIGR03696">
    <property type="entry name" value="Rhs_assc_core"/>
    <property type="match status" value="1"/>
</dbReference>
<dbReference type="Gene3D" id="2.180.10.10">
    <property type="entry name" value="RHS repeat-associated core"/>
    <property type="match status" value="1"/>
</dbReference>